<organism evidence="1 2">
    <name type="scientific">Mycobacterium shimoidei</name>
    <dbReference type="NCBI Taxonomy" id="29313"/>
    <lineage>
        <taxon>Bacteria</taxon>
        <taxon>Bacillati</taxon>
        <taxon>Actinomycetota</taxon>
        <taxon>Actinomycetes</taxon>
        <taxon>Mycobacteriales</taxon>
        <taxon>Mycobacteriaceae</taxon>
        <taxon>Mycobacterium</taxon>
    </lineage>
</organism>
<evidence type="ECO:0000313" key="1">
    <source>
        <dbReference type="EMBL" id="SRX94148.1"/>
    </source>
</evidence>
<dbReference type="PANTHER" id="PTHR43883:SF1">
    <property type="entry name" value="GLUCONOKINASE"/>
    <property type="match status" value="1"/>
</dbReference>
<dbReference type="RefSeq" id="WP_069395529.1">
    <property type="nucleotide sequence ID" value="NZ_JACKUN010000012.1"/>
</dbReference>
<reference evidence="1 2" key="1">
    <citation type="submission" date="2018-05" db="EMBL/GenBank/DDBJ databases">
        <authorList>
            <consortium name="IHU Genomes"/>
        </authorList>
    </citation>
    <scope>NUCLEOTIDE SEQUENCE [LARGE SCALE GENOMIC DNA]</scope>
    <source>
        <strain evidence="1 2">P7336</strain>
    </source>
</reference>
<dbReference type="SUPFAM" id="SSF56112">
    <property type="entry name" value="Protein kinase-like (PK-like)"/>
    <property type="match status" value="1"/>
</dbReference>
<protein>
    <submittedName>
        <fullName evidence="1">Uncharacterized protein</fullName>
    </submittedName>
</protein>
<dbReference type="AlphaFoldDB" id="A0A1E3TJ39"/>
<dbReference type="InterPro" id="IPR027417">
    <property type="entry name" value="P-loop_NTPase"/>
</dbReference>
<accession>A0A1E3TJ39</accession>
<dbReference type="InterPro" id="IPR052732">
    <property type="entry name" value="Cell-binding_unc_protein"/>
</dbReference>
<evidence type="ECO:0000313" key="2">
    <source>
        <dbReference type="Proteomes" id="UP000252015"/>
    </source>
</evidence>
<dbReference type="STRING" id="29313.BHQ16_08155"/>
<gene>
    <name evidence="1" type="ORF">MSP7336_02396</name>
</gene>
<dbReference type="Proteomes" id="UP000252015">
    <property type="component" value="Unassembled WGS sequence"/>
</dbReference>
<keyword evidence="2" id="KW-1185">Reference proteome</keyword>
<dbReference type="OrthoDB" id="9810277at2"/>
<dbReference type="PANTHER" id="PTHR43883">
    <property type="entry name" value="SLR0207 PROTEIN"/>
    <property type="match status" value="1"/>
</dbReference>
<sequence length="491" mass="54374">MGQTPSEPYAAVHETHTGLVVLVGELAYKGKKPIRTDFLDFSTPERREQACQREFELNRRLAATSYLGVAHLEMPWNRSSEPVLVMRRHPDSCRLASMVRRGQPVTDALTAIAELLAHFHETAQRGRRIESQGEVDAVRGRWKANITELRPFASTVVDGQRLDAVDRLTQRFLAGRAPLFAERISEKRIVDGHGDLLADDIFCLPDGPELLDCLEFDDDLRYVDVIDDAGFLAMDLEFLGRDDLARFFLDEYRRIAADPAPRSLQDFYIAYRAVVRAKVDCVRFTQGHRDAAADASRHLDIALEHLQAGAVRLVLVGGGPGTGKSTLSRGLARRVGAEVISTDAVRRTLQDSGALQGEVGVLNAGLYTEGNVAAVYAEVLRQADRLLRRGHSVILDGTWRDPRRRDQARQLAVQTDSATLELRCETTVDTSVERVATRPAGPSDATPEIASALAAEASQWPEAHRIDTSRRPEDAVHAAEQLWQLVSQPSP</sequence>
<dbReference type="InterPro" id="IPR011009">
    <property type="entry name" value="Kinase-like_dom_sf"/>
</dbReference>
<dbReference type="SUPFAM" id="SSF52540">
    <property type="entry name" value="P-loop containing nucleoside triphosphate hydrolases"/>
    <property type="match status" value="1"/>
</dbReference>
<proteinExistence type="predicted"/>
<dbReference type="EMBL" id="UEGW01000001">
    <property type="protein sequence ID" value="SRX94148.1"/>
    <property type="molecule type" value="Genomic_DNA"/>
</dbReference>
<dbReference type="Gene3D" id="3.40.50.300">
    <property type="entry name" value="P-loop containing nucleotide triphosphate hydrolases"/>
    <property type="match status" value="1"/>
</dbReference>
<name>A0A1E3TJ39_MYCSH</name>
<dbReference type="Pfam" id="PF13671">
    <property type="entry name" value="AAA_33"/>
    <property type="match status" value="1"/>
</dbReference>